<evidence type="ECO:0000313" key="3">
    <source>
        <dbReference type="EMBL" id="RSM81955.1"/>
    </source>
</evidence>
<dbReference type="PANTHER" id="PTHR22754">
    <property type="entry name" value="DISCO-INTERACTING PROTEIN 2 DIP2 -RELATED"/>
    <property type="match status" value="1"/>
</dbReference>
<reference evidence="3 4" key="1">
    <citation type="submission" date="2018-05" db="EMBL/GenBank/DDBJ databases">
        <title>Evolution of GPA BGCs.</title>
        <authorList>
            <person name="Waglechner N."/>
            <person name="Wright G.D."/>
        </authorList>
    </citation>
    <scope>NUCLEOTIDE SEQUENCE [LARGE SCALE GENOMIC DNA]</scope>
    <source>
        <strain evidence="3 4">A82846</strain>
    </source>
</reference>
<dbReference type="EMBL" id="QHKI01000024">
    <property type="protein sequence ID" value="RSM81955.1"/>
    <property type="molecule type" value="Genomic_DNA"/>
</dbReference>
<evidence type="ECO:0000259" key="2">
    <source>
        <dbReference type="Pfam" id="PF00501"/>
    </source>
</evidence>
<evidence type="ECO:0000313" key="4">
    <source>
        <dbReference type="Proteomes" id="UP000287547"/>
    </source>
</evidence>
<dbReference type="InterPro" id="IPR045851">
    <property type="entry name" value="AMP-bd_C_sf"/>
</dbReference>
<dbReference type="Gene3D" id="3.30.300.30">
    <property type="match status" value="1"/>
</dbReference>
<dbReference type="Gene3D" id="3.40.50.12780">
    <property type="entry name" value="N-terminal domain of ligase-like"/>
    <property type="match status" value="1"/>
</dbReference>
<evidence type="ECO:0000256" key="1">
    <source>
        <dbReference type="ARBA" id="ARBA00006432"/>
    </source>
</evidence>
<dbReference type="RefSeq" id="WP_037272521.1">
    <property type="nucleotide sequence ID" value="NZ_QHKI01000024.1"/>
</dbReference>
<dbReference type="SUPFAM" id="SSF56801">
    <property type="entry name" value="Acetyl-CoA synthetase-like"/>
    <property type="match status" value="1"/>
</dbReference>
<gene>
    <name evidence="3" type="ORF">DMH04_26785</name>
</gene>
<dbReference type="InterPro" id="IPR000873">
    <property type="entry name" value="AMP-dep_synth/lig_dom"/>
</dbReference>
<comment type="caution">
    <text evidence="3">The sequence shown here is derived from an EMBL/GenBank/DDBJ whole genome shotgun (WGS) entry which is preliminary data.</text>
</comment>
<feature type="domain" description="AMP-dependent synthetase/ligase" evidence="2">
    <location>
        <begin position="25"/>
        <end position="401"/>
    </location>
</feature>
<name>A0A428Z549_KIBAR</name>
<organism evidence="3 4">
    <name type="scientific">Kibdelosporangium aridum</name>
    <dbReference type="NCBI Taxonomy" id="2030"/>
    <lineage>
        <taxon>Bacteria</taxon>
        <taxon>Bacillati</taxon>
        <taxon>Actinomycetota</taxon>
        <taxon>Actinomycetes</taxon>
        <taxon>Pseudonocardiales</taxon>
        <taxon>Pseudonocardiaceae</taxon>
        <taxon>Kibdelosporangium</taxon>
    </lineage>
</organism>
<dbReference type="InterPro" id="IPR042099">
    <property type="entry name" value="ANL_N_sf"/>
</dbReference>
<dbReference type="GO" id="GO:0005886">
    <property type="term" value="C:plasma membrane"/>
    <property type="evidence" value="ECO:0007669"/>
    <property type="project" value="TreeGrafter"/>
</dbReference>
<comment type="similarity">
    <text evidence="1">Belongs to the ATP-dependent AMP-binding enzyme family.</text>
</comment>
<dbReference type="OrthoDB" id="3671040at2"/>
<sequence>MTNALRAWLTDPHPSRGVHLAEDAGGWTFHSYPDLASSARRVATALIDDGVRPGDVVCVLMPTGFQCLSAIFGAWVAGAAVCLVAPPAFATTAGYPAQAAAILRQAAPVLTVVSEDLAPLAAQALAMAGLPGREWIWREAAGRAELREPADLALLQFTSGSSGQSSGVRVTWDNLMANIELIQHWLTWRDGDSAVSWLPLYHDMGLIGCLLTTVAGQGDLSLMRPAQFIRDPYRWLDRLTTATHTASPPFGFDYTTRRLRPDRLSGMDLSRWRTAIVGAEPIDPGVLERFALLAEPAGFTSAVYLPAYGLAEATLAVSGDAANAAPLLARPAPESLRFGEKVHVAETGRLGTRRAEPGWLVGCGTPGPGVELAVLDHAGRPLPEGHLGEIAVTGRSTTHGYQAGRAGSSTRYVDGQLRTGDAGFVHSGQLFVLGRMGDSLKVRGRSVYVEDLESTVVAETGLARSKCAVVSMAGGPSTGVVLFAEAPDGRWAEQAYRVLRAQLGPEVEIRVVAGGSGLIRRTSSGKPRRRHMWERLRAGRLVDARTLLATEGGA</sequence>
<proteinExistence type="inferred from homology"/>
<protein>
    <submittedName>
        <fullName evidence="3">AMP-dependent synthetase</fullName>
    </submittedName>
</protein>
<dbReference type="PANTHER" id="PTHR22754:SF32">
    <property type="entry name" value="DISCO-INTERACTING PROTEIN 2"/>
    <property type="match status" value="1"/>
</dbReference>
<dbReference type="GO" id="GO:0006633">
    <property type="term" value="P:fatty acid biosynthetic process"/>
    <property type="evidence" value="ECO:0007669"/>
    <property type="project" value="TreeGrafter"/>
</dbReference>
<dbReference type="Pfam" id="PF00501">
    <property type="entry name" value="AMP-binding"/>
    <property type="match status" value="1"/>
</dbReference>
<accession>A0A428Z549</accession>
<dbReference type="Proteomes" id="UP000287547">
    <property type="component" value="Unassembled WGS sequence"/>
</dbReference>
<dbReference type="AlphaFoldDB" id="A0A428Z549"/>
<dbReference type="GO" id="GO:0070566">
    <property type="term" value="F:adenylyltransferase activity"/>
    <property type="evidence" value="ECO:0007669"/>
    <property type="project" value="TreeGrafter"/>
</dbReference>